<dbReference type="AlphaFoldDB" id="A0A8H9GF00"/>
<organism evidence="1 2">
    <name type="scientific">Promicromonospora citrea</name>
    <dbReference type="NCBI Taxonomy" id="43677"/>
    <lineage>
        <taxon>Bacteria</taxon>
        <taxon>Bacillati</taxon>
        <taxon>Actinomycetota</taxon>
        <taxon>Actinomycetes</taxon>
        <taxon>Micrococcales</taxon>
        <taxon>Promicromonosporaceae</taxon>
        <taxon>Promicromonospora</taxon>
    </lineage>
</organism>
<proteinExistence type="predicted"/>
<dbReference type="Proteomes" id="UP000655589">
    <property type="component" value="Unassembled WGS sequence"/>
</dbReference>
<evidence type="ECO:0000313" key="2">
    <source>
        <dbReference type="Proteomes" id="UP000655589"/>
    </source>
</evidence>
<reference evidence="1" key="2">
    <citation type="submission" date="2020-09" db="EMBL/GenBank/DDBJ databases">
        <authorList>
            <person name="Sun Q."/>
            <person name="Ohkuma M."/>
        </authorList>
    </citation>
    <scope>NUCLEOTIDE SEQUENCE</scope>
    <source>
        <strain evidence="1">JCM 3051</strain>
    </source>
</reference>
<name>A0A8H9GF00_9MICO</name>
<keyword evidence="2" id="KW-1185">Reference proteome</keyword>
<protein>
    <submittedName>
        <fullName evidence="1">Uncharacterized protein</fullName>
    </submittedName>
</protein>
<evidence type="ECO:0000313" key="1">
    <source>
        <dbReference type="EMBL" id="GGM16426.1"/>
    </source>
</evidence>
<comment type="caution">
    <text evidence="1">The sequence shown here is derived from an EMBL/GenBank/DDBJ whole genome shotgun (WGS) entry which is preliminary data.</text>
</comment>
<gene>
    <name evidence="1" type="ORF">GCM10010102_10110</name>
</gene>
<reference evidence="1" key="1">
    <citation type="journal article" date="2014" name="Int. J. Syst. Evol. Microbiol.">
        <title>Complete genome sequence of Corynebacterium casei LMG S-19264T (=DSM 44701T), isolated from a smear-ripened cheese.</title>
        <authorList>
            <consortium name="US DOE Joint Genome Institute (JGI-PGF)"/>
            <person name="Walter F."/>
            <person name="Albersmeier A."/>
            <person name="Kalinowski J."/>
            <person name="Ruckert C."/>
        </authorList>
    </citation>
    <scope>NUCLEOTIDE SEQUENCE</scope>
    <source>
        <strain evidence="1">JCM 3051</strain>
    </source>
</reference>
<accession>A0A8H9GF00</accession>
<sequence>MPPLLGEVFVDSARRSLGRRWLVGMVSTGWCEGATVYALADIVAMAGAVVTDVAAARVGSPWAIEDDCTERWIHEIT</sequence>
<dbReference type="EMBL" id="BMPT01000003">
    <property type="protein sequence ID" value="GGM16426.1"/>
    <property type="molecule type" value="Genomic_DNA"/>
</dbReference>